<protein>
    <submittedName>
        <fullName evidence="2">N-acetylmuramoyl-L-alanine amidase</fullName>
        <ecNumber evidence="2">3.5.1.28</ecNumber>
    </submittedName>
</protein>
<dbReference type="GO" id="GO:0008745">
    <property type="term" value="F:N-acetylmuramoyl-L-alanine amidase activity"/>
    <property type="evidence" value="ECO:0007669"/>
    <property type="project" value="UniProtKB-EC"/>
</dbReference>
<dbReference type="InterPro" id="IPR050695">
    <property type="entry name" value="N-acetylmuramoyl_amidase_3"/>
</dbReference>
<keyword evidence="2" id="KW-0378">Hydrolase</keyword>
<sequence length="240" mass="26746">MTKKFVGSSGHGLKIRGAKHFIDEVDEARKVTNEVHRILTSEYNGAGTVFHDNSSITQNQNLQTIVTYHNGQQRDLDWSIHFNAASAIDGPRGVEVLYYDVKDLSARMSAAIAKASGLKDRGAKQRKELYFLKNTSKPAILIEVCFVDSKADVELYYSNFNAVCAAIAEVLAAHLGYTKAQTEQAYDYAEAKVMLNDTKAISARILEGRTYVQVREIADLLGLKLVYNNESKTTKLYEVK</sequence>
<reference evidence="2 3" key="1">
    <citation type="submission" date="2023-04" db="EMBL/GenBank/DDBJ databases">
        <title>Genomic of Lysinibacillus capsici TSBLM.</title>
        <authorList>
            <person name="Hu X.S."/>
            <person name="Yu C.H."/>
        </authorList>
    </citation>
    <scope>NUCLEOTIDE SEQUENCE [LARGE SCALE GENOMIC DNA]</scope>
    <source>
        <strain evidence="2 3">TSBLM</strain>
    </source>
</reference>
<dbReference type="PANTHER" id="PTHR30404">
    <property type="entry name" value="N-ACETYLMURAMOYL-L-ALANINE AMIDASE"/>
    <property type="match status" value="1"/>
</dbReference>
<dbReference type="SUPFAM" id="SSF53187">
    <property type="entry name" value="Zn-dependent exopeptidases"/>
    <property type="match status" value="1"/>
</dbReference>
<dbReference type="Proteomes" id="UP001244564">
    <property type="component" value="Chromosome"/>
</dbReference>
<dbReference type="CDD" id="cd02696">
    <property type="entry name" value="MurNAc-LAA"/>
    <property type="match status" value="1"/>
</dbReference>
<dbReference type="EC" id="3.5.1.28" evidence="2"/>
<keyword evidence="3" id="KW-1185">Reference proteome</keyword>
<gene>
    <name evidence="2" type="ORF">QBO96_08210</name>
</gene>
<evidence type="ECO:0000259" key="1">
    <source>
        <dbReference type="SMART" id="SM00646"/>
    </source>
</evidence>
<dbReference type="EMBL" id="CP122283">
    <property type="protein sequence ID" value="WGF40240.1"/>
    <property type="molecule type" value="Genomic_DNA"/>
</dbReference>
<dbReference type="InterPro" id="IPR002508">
    <property type="entry name" value="MurNAc-LAA_cat"/>
</dbReference>
<dbReference type="Pfam" id="PF01520">
    <property type="entry name" value="Amidase_3"/>
    <property type="match status" value="1"/>
</dbReference>
<dbReference type="PANTHER" id="PTHR30404:SF8">
    <property type="entry name" value="AUTOLYSIN PH-RELATED"/>
    <property type="match status" value="1"/>
</dbReference>
<organism evidence="2 3">
    <name type="scientific">Lysinibacillus capsici</name>
    <dbReference type="NCBI Taxonomy" id="2115968"/>
    <lineage>
        <taxon>Bacteria</taxon>
        <taxon>Bacillati</taxon>
        <taxon>Bacillota</taxon>
        <taxon>Bacilli</taxon>
        <taxon>Bacillales</taxon>
        <taxon>Bacillaceae</taxon>
        <taxon>Lysinibacillus</taxon>
    </lineage>
</organism>
<evidence type="ECO:0000313" key="3">
    <source>
        <dbReference type="Proteomes" id="UP001244564"/>
    </source>
</evidence>
<feature type="domain" description="MurNAc-LAA" evidence="1">
    <location>
        <begin position="66"/>
        <end position="172"/>
    </location>
</feature>
<dbReference type="Gene3D" id="3.40.630.40">
    <property type="entry name" value="Zn-dependent exopeptidases"/>
    <property type="match status" value="1"/>
</dbReference>
<dbReference type="RefSeq" id="WP_279495663.1">
    <property type="nucleotide sequence ID" value="NZ_CP122283.1"/>
</dbReference>
<name>A0ABY8KL84_9BACI</name>
<dbReference type="SMART" id="SM00646">
    <property type="entry name" value="Ami_3"/>
    <property type="match status" value="1"/>
</dbReference>
<evidence type="ECO:0000313" key="2">
    <source>
        <dbReference type="EMBL" id="WGF40240.1"/>
    </source>
</evidence>
<proteinExistence type="predicted"/>
<accession>A0ABY8KL84</accession>